<dbReference type="HOGENOM" id="CLU_2122697_0_0_1"/>
<dbReference type="InParanoid" id="A0A0D0AWT8"/>
<accession>A0A0D0AWT8</accession>
<dbReference type="EMBL" id="KN835162">
    <property type="protein sequence ID" value="KIK46186.1"/>
    <property type="molecule type" value="Genomic_DNA"/>
</dbReference>
<evidence type="ECO:0000313" key="1">
    <source>
        <dbReference type="EMBL" id="KIK46186.1"/>
    </source>
</evidence>
<keyword evidence="2" id="KW-1185">Reference proteome</keyword>
<organism evidence="1 2">
    <name type="scientific">Suillus luteus UH-Slu-Lm8-n1</name>
    <dbReference type="NCBI Taxonomy" id="930992"/>
    <lineage>
        <taxon>Eukaryota</taxon>
        <taxon>Fungi</taxon>
        <taxon>Dikarya</taxon>
        <taxon>Basidiomycota</taxon>
        <taxon>Agaricomycotina</taxon>
        <taxon>Agaricomycetes</taxon>
        <taxon>Agaricomycetidae</taxon>
        <taxon>Boletales</taxon>
        <taxon>Suillineae</taxon>
        <taxon>Suillaceae</taxon>
        <taxon>Suillus</taxon>
    </lineage>
</organism>
<reference evidence="1 2" key="1">
    <citation type="submission" date="2014-04" db="EMBL/GenBank/DDBJ databases">
        <authorList>
            <consortium name="DOE Joint Genome Institute"/>
            <person name="Kuo A."/>
            <person name="Ruytinx J."/>
            <person name="Rineau F."/>
            <person name="Colpaert J."/>
            <person name="Kohler A."/>
            <person name="Nagy L.G."/>
            <person name="Floudas D."/>
            <person name="Copeland A."/>
            <person name="Barry K.W."/>
            <person name="Cichocki N."/>
            <person name="Veneault-Fourrey C."/>
            <person name="LaButti K."/>
            <person name="Lindquist E.A."/>
            <person name="Lipzen A."/>
            <person name="Lundell T."/>
            <person name="Morin E."/>
            <person name="Murat C."/>
            <person name="Sun H."/>
            <person name="Tunlid A."/>
            <person name="Henrissat B."/>
            <person name="Grigoriev I.V."/>
            <person name="Hibbett D.S."/>
            <person name="Martin F."/>
            <person name="Nordberg H.P."/>
            <person name="Cantor M.N."/>
            <person name="Hua S.X."/>
        </authorList>
    </citation>
    <scope>NUCLEOTIDE SEQUENCE [LARGE SCALE GENOMIC DNA]</scope>
    <source>
        <strain evidence="1 2">UH-Slu-Lm8-n1</strain>
    </source>
</reference>
<dbReference type="STRING" id="930992.A0A0D0AWT8"/>
<proteinExistence type="predicted"/>
<evidence type="ECO:0000313" key="2">
    <source>
        <dbReference type="Proteomes" id="UP000054485"/>
    </source>
</evidence>
<sequence length="114" mass="12853">MVHFYSILVELVFNGTANLLASLTEPGSKPYNQMQQMVLADVDNGQKKRMENLARIMPLRSRAAIQARSTHSIQQGLKKIIKGLRPTMLETCGGSNLSLCSWEEPMKEFILQYP</sequence>
<dbReference type="OrthoDB" id="3255642at2759"/>
<dbReference type="Proteomes" id="UP000054485">
    <property type="component" value="Unassembled WGS sequence"/>
</dbReference>
<name>A0A0D0AWT8_9AGAM</name>
<reference evidence="2" key="2">
    <citation type="submission" date="2015-01" db="EMBL/GenBank/DDBJ databases">
        <title>Evolutionary Origins and Diversification of the Mycorrhizal Mutualists.</title>
        <authorList>
            <consortium name="DOE Joint Genome Institute"/>
            <consortium name="Mycorrhizal Genomics Consortium"/>
            <person name="Kohler A."/>
            <person name="Kuo A."/>
            <person name="Nagy L.G."/>
            <person name="Floudas D."/>
            <person name="Copeland A."/>
            <person name="Barry K.W."/>
            <person name="Cichocki N."/>
            <person name="Veneault-Fourrey C."/>
            <person name="LaButti K."/>
            <person name="Lindquist E.A."/>
            <person name="Lipzen A."/>
            <person name="Lundell T."/>
            <person name="Morin E."/>
            <person name="Murat C."/>
            <person name="Riley R."/>
            <person name="Ohm R."/>
            <person name="Sun H."/>
            <person name="Tunlid A."/>
            <person name="Henrissat B."/>
            <person name="Grigoriev I.V."/>
            <person name="Hibbett D.S."/>
            <person name="Martin F."/>
        </authorList>
    </citation>
    <scope>NUCLEOTIDE SEQUENCE [LARGE SCALE GENOMIC DNA]</scope>
    <source>
        <strain evidence="2">UH-Slu-Lm8-n1</strain>
    </source>
</reference>
<gene>
    <name evidence="1" type="ORF">CY34DRAFT_800700</name>
</gene>
<protein>
    <submittedName>
        <fullName evidence="1">Unplaced genomic scaffold CY34scaffold_31, whole genome shotgun sequence</fullName>
    </submittedName>
</protein>
<dbReference type="AlphaFoldDB" id="A0A0D0AWT8"/>